<gene>
    <name evidence="1" type="ORF">METZ01_LOCUS171249</name>
</gene>
<name>A0A382BX64_9ZZZZ</name>
<evidence type="ECO:0000313" key="1">
    <source>
        <dbReference type="EMBL" id="SVB18395.1"/>
    </source>
</evidence>
<organism evidence="1">
    <name type="scientific">marine metagenome</name>
    <dbReference type="NCBI Taxonomy" id="408172"/>
    <lineage>
        <taxon>unclassified sequences</taxon>
        <taxon>metagenomes</taxon>
        <taxon>ecological metagenomes</taxon>
    </lineage>
</organism>
<dbReference type="AlphaFoldDB" id="A0A382BX64"/>
<feature type="non-terminal residue" evidence="1">
    <location>
        <position position="99"/>
    </location>
</feature>
<dbReference type="EMBL" id="UINC01031793">
    <property type="protein sequence ID" value="SVB18395.1"/>
    <property type="molecule type" value="Genomic_DNA"/>
</dbReference>
<protein>
    <submittedName>
        <fullName evidence="1">Uncharacterized protein</fullName>
    </submittedName>
</protein>
<sequence>MLDILPKEYEIAIKNGTVINAAEYEESRIFLEQSFERYQTIIGYMPNSKNAEALKTKFTALRADIENKNDPSEIKISANAISSQLLKELGIEISKSPTR</sequence>
<proteinExistence type="predicted"/>
<reference evidence="1" key="1">
    <citation type="submission" date="2018-05" db="EMBL/GenBank/DDBJ databases">
        <authorList>
            <person name="Lanie J.A."/>
            <person name="Ng W.-L."/>
            <person name="Kazmierczak K.M."/>
            <person name="Andrzejewski T.M."/>
            <person name="Davidsen T.M."/>
            <person name="Wayne K.J."/>
            <person name="Tettelin H."/>
            <person name="Glass J.I."/>
            <person name="Rusch D."/>
            <person name="Podicherti R."/>
            <person name="Tsui H.-C.T."/>
            <person name="Winkler M.E."/>
        </authorList>
    </citation>
    <scope>NUCLEOTIDE SEQUENCE</scope>
</reference>
<accession>A0A382BX64</accession>